<dbReference type="EMBL" id="DUZY01000002">
    <property type="protein sequence ID" value="DAD26259.1"/>
    <property type="molecule type" value="Genomic_DNA"/>
</dbReference>
<proteinExistence type="predicted"/>
<accession>A0A822Y4L5</accession>
<evidence type="ECO:0000313" key="1">
    <source>
        <dbReference type="EMBL" id="DAD26259.1"/>
    </source>
</evidence>
<comment type="caution">
    <text evidence="1">The sequence shown here is derived from an EMBL/GenBank/DDBJ whole genome shotgun (WGS) entry which is preliminary data.</text>
</comment>
<keyword evidence="2" id="KW-1185">Reference proteome</keyword>
<sequence length="107" mass="11833">MSKPTTATPAAYDTTIKIIKLAFNSLFFLFLDWYQIPLSDSVSLRCSLGDSRCKVSREEITQGGIVKECGRALICKSFSLRDFSDQVVMPQIVAGNLPNDVGILLEK</sequence>
<name>A0A822Y4L5_NELNU</name>
<dbReference type="Proteomes" id="UP000607653">
    <property type="component" value="Unassembled WGS sequence"/>
</dbReference>
<protein>
    <submittedName>
        <fullName evidence="1">Uncharacterized protein</fullName>
    </submittedName>
</protein>
<organism evidence="1 2">
    <name type="scientific">Nelumbo nucifera</name>
    <name type="common">Sacred lotus</name>
    <dbReference type="NCBI Taxonomy" id="4432"/>
    <lineage>
        <taxon>Eukaryota</taxon>
        <taxon>Viridiplantae</taxon>
        <taxon>Streptophyta</taxon>
        <taxon>Embryophyta</taxon>
        <taxon>Tracheophyta</taxon>
        <taxon>Spermatophyta</taxon>
        <taxon>Magnoliopsida</taxon>
        <taxon>Proteales</taxon>
        <taxon>Nelumbonaceae</taxon>
        <taxon>Nelumbo</taxon>
    </lineage>
</organism>
<gene>
    <name evidence="1" type="ORF">HUJ06_027727</name>
</gene>
<evidence type="ECO:0000313" key="2">
    <source>
        <dbReference type="Proteomes" id="UP000607653"/>
    </source>
</evidence>
<reference evidence="1 2" key="1">
    <citation type="journal article" date="2020" name="Mol. Biol. Evol.">
        <title>Distinct Expression and Methylation Patterns for Genes with Different Fates following a Single Whole-Genome Duplication in Flowering Plants.</title>
        <authorList>
            <person name="Shi T."/>
            <person name="Rahmani R.S."/>
            <person name="Gugger P.F."/>
            <person name="Wang M."/>
            <person name="Li H."/>
            <person name="Zhang Y."/>
            <person name="Li Z."/>
            <person name="Wang Q."/>
            <person name="Van de Peer Y."/>
            <person name="Marchal K."/>
            <person name="Chen J."/>
        </authorList>
    </citation>
    <scope>NUCLEOTIDE SEQUENCE [LARGE SCALE GENOMIC DNA]</scope>
    <source>
        <tissue evidence="1">Leaf</tissue>
    </source>
</reference>
<dbReference type="AlphaFoldDB" id="A0A822Y4L5"/>